<dbReference type="EMBL" id="SMSJ01000010">
    <property type="protein sequence ID" value="TDH62563.1"/>
    <property type="molecule type" value="Genomic_DNA"/>
</dbReference>
<dbReference type="GO" id="GO:0015288">
    <property type="term" value="F:porin activity"/>
    <property type="evidence" value="ECO:0007669"/>
    <property type="project" value="UniProtKB-KW"/>
</dbReference>
<dbReference type="InterPro" id="IPR006665">
    <property type="entry name" value="OmpA-like"/>
</dbReference>
<dbReference type="RefSeq" id="WP_133288559.1">
    <property type="nucleotide sequence ID" value="NZ_SMSJ01000010.1"/>
</dbReference>
<keyword evidence="13" id="KW-1185">Reference proteome</keyword>
<keyword evidence="4" id="KW-0812">Transmembrane</keyword>
<dbReference type="GO" id="GO:0046930">
    <property type="term" value="C:pore complex"/>
    <property type="evidence" value="ECO:0007669"/>
    <property type="project" value="UniProtKB-KW"/>
</dbReference>
<dbReference type="PANTHER" id="PTHR30329">
    <property type="entry name" value="STATOR ELEMENT OF FLAGELLAR MOTOR COMPLEX"/>
    <property type="match status" value="1"/>
</dbReference>
<reference evidence="12 13" key="1">
    <citation type="journal article" date="2016" name="J. Microbiol.">
        <title>Dankookia rubra gen. nov., sp. nov., an alphaproteobacterium isolated from sediment of a shallow stream.</title>
        <authorList>
            <person name="Kim W.H."/>
            <person name="Kim D.H."/>
            <person name="Kang K."/>
            <person name="Ahn T.Y."/>
        </authorList>
    </citation>
    <scope>NUCLEOTIDE SEQUENCE [LARGE SCALE GENOMIC DNA]</scope>
    <source>
        <strain evidence="12 13">JCM30602</strain>
    </source>
</reference>
<evidence type="ECO:0000256" key="3">
    <source>
        <dbReference type="ARBA" id="ARBA00022452"/>
    </source>
</evidence>
<dbReference type="PROSITE" id="PS51318">
    <property type="entry name" value="TAT"/>
    <property type="match status" value="1"/>
</dbReference>
<evidence type="ECO:0000256" key="9">
    <source>
        <dbReference type="PROSITE-ProRule" id="PRU00473"/>
    </source>
</evidence>
<name>A0A4R5QHV6_9PROT</name>
<proteinExistence type="predicted"/>
<sequence>MSSFRRALLAATILSAAAGPWGGLAGAEARAQPVTGLYIAGGGGWNQVQDADIALRRGGYQLQSSIDNAGTARFDAGFAGLASLGWGFGNGIRAEVEGNYRENDVNAIGGFDLSPFIGIQGKQRSYGAMGNVFYDIDLARYGIAGSPVTPYLGLGAGYVWTEWQGVRAASVPSFSRLSLTANDSDGQFAYQAIAGMAFPLGQFGLRGLSVTAEYRFLGTVTPKIQTELRRPDNSVADRGKVEPDNYNHAVLVGLRYALFQPPPAPAPMVAPAVEAPAPARTFLVFFDWDRADLTGRARQIIGEAAQNARRAAVTRIEVAGHADRSGTPAYNQRLSQRRADAVAGELVARGIARSDIAVSAYGESRPLVPTADGVREPQNRRVEIVLR</sequence>
<evidence type="ECO:0000256" key="8">
    <source>
        <dbReference type="ARBA" id="ARBA00023237"/>
    </source>
</evidence>
<evidence type="ECO:0000256" key="10">
    <source>
        <dbReference type="SAM" id="SignalP"/>
    </source>
</evidence>
<evidence type="ECO:0000313" key="12">
    <source>
        <dbReference type="EMBL" id="TDH62563.1"/>
    </source>
</evidence>
<dbReference type="CDD" id="cd07185">
    <property type="entry name" value="OmpA_C-like"/>
    <property type="match status" value="1"/>
</dbReference>
<keyword evidence="2" id="KW-0813">Transport</keyword>
<feature type="domain" description="OmpA-like" evidence="11">
    <location>
        <begin position="273"/>
        <end position="387"/>
    </location>
</feature>
<dbReference type="GO" id="GO:0006811">
    <property type="term" value="P:monoatomic ion transport"/>
    <property type="evidence" value="ECO:0007669"/>
    <property type="project" value="UniProtKB-KW"/>
</dbReference>
<dbReference type="Pfam" id="PF00691">
    <property type="entry name" value="OmpA"/>
    <property type="match status" value="1"/>
</dbReference>
<organism evidence="12 13">
    <name type="scientific">Dankookia rubra</name>
    <dbReference type="NCBI Taxonomy" id="1442381"/>
    <lineage>
        <taxon>Bacteria</taxon>
        <taxon>Pseudomonadati</taxon>
        <taxon>Pseudomonadota</taxon>
        <taxon>Alphaproteobacteria</taxon>
        <taxon>Acetobacterales</taxon>
        <taxon>Roseomonadaceae</taxon>
        <taxon>Dankookia</taxon>
    </lineage>
</organism>
<evidence type="ECO:0000256" key="7">
    <source>
        <dbReference type="ARBA" id="ARBA00023136"/>
    </source>
</evidence>
<comment type="caution">
    <text evidence="12">The sequence shown here is derived from an EMBL/GenBank/DDBJ whole genome shotgun (WGS) entry which is preliminary data.</text>
</comment>
<keyword evidence="10" id="KW-0732">Signal</keyword>
<dbReference type="AlphaFoldDB" id="A0A4R5QHV6"/>
<evidence type="ECO:0000259" key="11">
    <source>
        <dbReference type="PROSITE" id="PS51123"/>
    </source>
</evidence>
<dbReference type="InterPro" id="IPR050330">
    <property type="entry name" value="Bact_OuterMem_StrucFunc"/>
</dbReference>
<evidence type="ECO:0000256" key="5">
    <source>
        <dbReference type="ARBA" id="ARBA00023065"/>
    </source>
</evidence>
<gene>
    <name evidence="12" type="ORF">E2C06_10495</name>
</gene>
<dbReference type="GO" id="GO:0009279">
    <property type="term" value="C:cell outer membrane"/>
    <property type="evidence" value="ECO:0007669"/>
    <property type="project" value="UniProtKB-SubCell"/>
</dbReference>
<dbReference type="InterPro" id="IPR011250">
    <property type="entry name" value="OMP/PagP_B-barrel"/>
</dbReference>
<feature type="signal peptide" evidence="10">
    <location>
        <begin position="1"/>
        <end position="18"/>
    </location>
</feature>
<evidence type="ECO:0000256" key="4">
    <source>
        <dbReference type="ARBA" id="ARBA00022692"/>
    </source>
</evidence>
<evidence type="ECO:0000256" key="1">
    <source>
        <dbReference type="ARBA" id="ARBA00004571"/>
    </source>
</evidence>
<dbReference type="PROSITE" id="PS51123">
    <property type="entry name" value="OMPA_2"/>
    <property type="match status" value="1"/>
</dbReference>
<keyword evidence="7 9" id="KW-0472">Membrane</keyword>
<evidence type="ECO:0000256" key="6">
    <source>
        <dbReference type="ARBA" id="ARBA00023114"/>
    </source>
</evidence>
<keyword evidence="3" id="KW-1134">Transmembrane beta strand</keyword>
<dbReference type="Gene3D" id="2.40.160.20">
    <property type="match status" value="1"/>
</dbReference>
<dbReference type="InterPro" id="IPR006311">
    <property type="entry name" value="TAT_signal"/>
</dbReference>
<dbReference type="PANTHER" id="PTHR30329:SF21">
    <property type="entry name" value="LIPOPROTEIN YIAD-RELATED"/>
    <property type="match status" value="1"/>
</dbReference>
<evidence type="ECO:0000313" key="13">
    <source>
        <dbReference type="Proteomes" id="UP000295096"/>
    </source>
</evidence>
<dbReference type="OrthoDB" id="189250at2"/>
<dbReference type="SUPFAM" id="SSF103088">
    <property type="entry name" value="OmpA-like"/>
    <property type="match status" value="1"/>
</dbReference>
<dbReference type="Gene3D" id="3.30.1330.60">
    <property type="entry name" value="OmpA-like domain"/>
    <property type="match status" value="1"/>
</dbReference>
<evidence type="ECO:0000256" key="2">
    <source>
        <dbReference type="ARBA" id="ARBA00022448"/>
    </source>
</evidence>
<comment type="subcellular location">
    <subcellularLocation>
        <location evidence="1">Cell outer membrane</location>
        <topology evidence="1">Multi-pass membrane protein</topology>
    </subcellularLocation>
</comment>
<dbReference type="SUPFAM" id="SSF56925">
    <property type="entry name" value="OMPA-like"/>
    <property type="match status" value="1"/>
</dbReference>
<dbReference type="Proteomes" id="UP000295096">
    <property type="component" value="Unassembled WGS sequence"/>
</dbReference>
<dbReference type="InterPro" id="IPR036737">
    <property type="entry name" value="OmpA-like_sf"/>
</dbReference>
<protein>
    <submittedName>
        <fullName evidence="12">OmpA family protein</fullName>
    </submittedName>
</protein>
<feature type="chain" id="PRO_5020247500" evidence="10">
    <location>
        <begin position="19"/>
        <end position="387"/>
    </location>
</feature>
<accession>A0A4R5QHV6</accession>
<dbReference type="InterPro" id="IPR006664">
    <property type="entry name" value="OMP_bac"/>
</dbReference>
<keyword evidence="6" id="KW-0626">Porin</keyword>
<dbReference type="PRINTS" id="PR01021">
    <property type="entry name" value="OMPADOMAIN"/>
</dbReference>
<keyword evidence="5" id="KW-0406">Ion transport</keyword>
<keyword evidence="8" id="KW-0998">Cell outer membrane</keyword>